<comment type="caution">
    <text evidence="2">The sequence shown here is derived from an EMBL/GenBank/DDBJ whole genome shotgun (WGS) entry which is preliminary data.</text>
</comment>
<evidence type="ECO:0000313" key="3">
    <source>
        <dbReference type="Proteomes" id="UP000729182"/>
    </source>
</evidence>
<dbReference type="InterPro" id="IPR008006">
    <property type="entry name" value="Peptidase_M26_N_dom"/>
</dbReference>
<feature type="domain" description="Peptidase M26 N-terminal" evidence="1">
    <location>
        <begin position="1"/>
        <end position="93"/>
    </location>
</feature>
<sequence length="93" mass="10627">YFMKVKSENFKDIMLPVTKIESTTKNNKEVYKIVAHAENLIQHENNVISNDYTYYLPKTQQSETGVYTSFKNLVDAMNSDPNGTFHLGATMDA</sequence>
<protein>
    <recommendedName>
        <fullName evidence="1">Peptidase M26 N-terminal domain-containing protein</fullName>
    </recommendedName>
</protein>
<dbReference type="AlphaFoldDB" id="A0AAW9W898"/>
<organism evidence="2 3">
    <name type="scientific">Streptococcus pneumoniae</name>
    <dbReference type="NCBI Taxonomy" id="1313"/>
    <lineage>
        <taxon>Bacteria</taxon>
        <taxon>Bacillati</taxon>
        <taxon>Bacillota</taxon>
        <taxon>Bacilli</taxon>
        <taxon>Lactobacillales</taxon>
        <taxon>Streptococcaceae</taxon>
        <taxon>Streptococcus</taxon>
    </lineage>
</organism>
<name>A0AAW9W898_STREE</name>
<reference evidence="2" key="1">
    <citation type="submission" date="2019-11" db="EMBL/GenBank/DDBJ databases">
        <title>Growth characteristics of pneumococcus vary with the chemical composition of the capsule and with environmental conditions.</title>
        <authorList>
            <person name="Tothpal A."/>
            <person name="Desobry K."/>
            <person name="Joshi S."/>
            <person name="Wyllie A.L."/>
            <person name="Weinberger D.M."/>
        </authorList>
    </citation>
    <scope>NUCLEOTIDE SEQUENCE</scope>
    <source>
        <strain evidence="2">Pnumococcus10A</strain>
    </source>
</reference>
<evidence type="ECO:0000313" key="2">
    <source>
        <dbReference type="EMBL" id="MTV78155.1"/>
    </source>
</evidence>
<evidence type="ECO:0000259" key="1">
    <source>
        <dbReference type="Pfam" id="PF05342"/>
    </source>
</evidence>
<feature type="non-terminal residue" evidence="2">
    <location>
        <position position="1"/>
    </location>
</feature>
<dbReference type="GO" id="GO:0016020">
    <property type="term" value="C:membrane"/>
    <property type="evidence" value="ECO:0007669"/>
    <property type="project" value="InterPro"/>
</dbReference>
<dbReference type="RefSeq" id="WP_155459053.1">
    <property type="nucleotide sequence ID" value="NZ_WNHN01000539.1"/>
</dbReference>
<dbReference type="GO" id="GO:0004222">
    <property type="term" value="F:metalloendopeptidase activity"/>
    <property type="evidence" value="ECO:0007669"/>
    <property type="project" value="InterPro"/>
</dbReference>
<accession>A0AAW9W898</accession>
<dbReference type="Proteomes" id="UP000729182">
    <property type="component" value="Unassembled WGS sequence"/>
</dbReference>
<dbReference type="GO" id="GO:0008270">
    <property type="term" value="F:zinc ion binding"/>
    <property type="evidence" value="ECO:0007669"/>
    <property type="project" value="InterPro"/>
</dbReference>
<dbReference type="Pfam" id="PF05342">
    <property type="entry name" value="Peptidase_M26_N"/>
    <property type="match status" value="1"/>
</dbReference>
<proteinExistence type="predicted"/>
<feature type="non-terminal residue" evidence="2">
    <location>
        <position position="93"/>
    </location>
</feature>
<dbReference type="EMBL" id="WNHN01000539">
    <property type="protein sequence ID" value="MTV78155.1"/>
    <property type="molecule type" value="Genomic_DNA"/>
</dbReference>
<gene>
    <name evidence="2" type="ORF">GM535_13120</name>
</gene>